<evidence type="ECO:0000313" key="1">
    <source>
        <dbReference type="RefSeq" id="XP_059606152.1"/>
    </source>
</evidence>
<dbReference type="GeneID" id="84591581"/>
<feature type="non-terminal residue" evidence="1">
    <location>
        <position position="1"/>
    </location>
</feature>
<sequence>WDVGGERSGGGERWKWMDALDGLKVKQAPRSLVAVCGRGSGKCGDAIDLPRKSATRCDPFPPPPVGLPVVSPCLSACPGVVVARDINMAYVTVCDDNHGTDGKFQPGSALRVGVRETRMSPPRLPRGNSTPWGCRSKLEHLIGACSLTSRELFDLQPAISGYYPPPAEKACRGWSPTALCCNHRLLLFPDNNSVDGMTTPVISLPDISSWRNEE</sequence>
<proteinExistence type="predicted"/>
<dbReference type="KEGG" id="ang:An08g01390"/>
<reference evidence="1" key="2">
    <citation type="submission" date="2025-08" db="UniProtKB">
        <authorList>
            <consortium name="RefSeq"/>
        </authorList>
    </citation>
    <scope>IDENTIFICATION</scope>
</reference>
<dbReference type="AlphaFoldDB" id="A0AAJ8BZB3"/>
<protein>
    <submittedName>
        <fullName evidence="1">Uncharacterized protein</fullName>
    </submittedName>
</protein>
<organism evidence="1">
    <name type="scientific">Aspergillus niger</name>
    <dbReference type="NCBI Taxonomy" id="5061"/>
    <lineage>
        <taxon>Eukaryota</taxon>
        <taxon>Fungi</taxon>
        <taxon>Dikarya</taxon>
        <taxon>Ascomycota</taxon>
        <taxon>Pezizomycotina</taxon>
        <taxon>Eurotiomycetes</taxon>
        <taxon>Eurotiomycetidae</taxon>
        <taxon>Eurotiales</taxon>
        <taxon>Aspergillaceae</taxon>
        <taxon>Aspergillus</taxon>
        <taxon>Aspergillus subgen. Circumdati</taxon>
    </lineage>
</organism>
<dbReference type="VEuPathDB" id="FungiDB:An08g01390"/>
<dbReference type="RefSeq" id="XP_059606152.1">
    <property type="nucleotide sequence ID" value="XM_059748832.1"/>
</dbReference>
<gene>
    <name evidence="1" type="ORF">An08g01390</name>
</gene>
<accession>A0AAJ8BZB3</accession>
<name>A0AAJ8BZB3_ASPNG</name>
<reference evidence="1" key="1">
    <citation type="submission" date="2025-02" db="EMBL/GenBank/DDBJ databases">
        <authorList>
            <consortium name="NCBI Genome Project"/>
        </authorList>
    </citation>
    <scope>NUCLEOTIDE SEQUENCE</scope>
</reference>